<accession>A0ABT9RVH2</accession>
<dbReference type="InterPro" id="IPR036291">
    <property type="entry name" value="NAD(P)-bd_dom_sf"/>
</dbReference>
<dbReference type="Gene3D" id="3.40.50.10860">
    <property type="entry name" value="Leucine Dehydrogenase, chain A, domain 1"/>
    <property type="match status" value="1"/>
</dbReference>
<name>A0ABT9RVH2_9MICC</name>
<comment type="pathway">
    <text evidence="1">Metabolic intermediate biosynthesis; chorismate biosynthesis; chorismate from D-erythrose 4-phosphate and phosphoenolpyruvate: step 4/7.</text>
</comment>
<sequence>MEPRTQAFRLVLIGSAASQAMSPGLWNPVLARLGNGWTYEAWDVPPHGDLAQVRRRLLERDMLAANVTMPHKHWAAETADNADESVRLSGACNLLLRAGGGLEGHNTDITAAEVLLGNTYQRHALLLGAGGAARAALIAIRKHVGAVSITDRDPHASAELLELARELGLDARGVTWEQAQEAAAGASLIVNATPIGKSRSDVPAWGGAALAPDAVLYDFVYARHTTATVACAQAMGVRCIDGWDHLREQAVAMVPLLGLDSGAGSLLQDTLVRLRDTH</sequence>
<keyword evidence="5" id="KW-1185">Reference proteome</keyword>
<dbReference type="SUPFAM" id="SSF51735">
    <property type="entry name" value="NAD(P)-binding Rossmann-fold domains"/>
    <property type="match status" value="1"/>
</dbReference>
<gene>
    <name evidence="4" type="ORF">J2X98_002840</name>
</gene>
<organism evidence="4 5">
    <name type="scientific">Pseudarthrobacter enclensis</name>
    <dbReference type="NCBI Taxonomy" id="993070"/>
    <lineage>
        <taxon>Bacteria</taxon>
        <taxon>Bacillati</taxon>
        <taxon>Actinomycetota</taxon>
        <taxon>Actinomycetes</taxon>
        <taxon>Micrococcales</taxon>
        <taxon>Micrococcaceae</taxon>
        <taxon>Pseudarthrobacter</taxon>
    </lineage>
</organism>
<dbReference type="PANTHER" id="PTHR21089">
    <property type="entry name" value="SHIKIMATE DEHYDROGENASE"/>
    <property type="match status" value="1"/>
</dbReference>
<dbReference type="Gene3D" id="3.40.50.720">
    <property type="entry name" value="NAD(P)-binding Rossmann-like Domain"/>
    <property type="match status" value="1"/>
</dbReference>
<keyword evidence="4" id="KW-0560">Oxidoreductase</keyword>
<dbReference type="RefSeq" id="WP_307309230.1">
    <property type="nucleotide sequence ID" value="NZ_JAUSRE010000014.1"/>
</dbReference>
<evidence type="ECO:0000313" key="4">
    <source>
        <dbReference type="EMBL" id="MDP9889235.1"/>
    </source>
</evidence>
<dbReference type="EMBL" id="JAUSRE010000014">
    <property type="protein sequence ID" value="MDP9889235.1"/>
    <property type="molecule type" value="Genomic_DNA"/>
</dbReference>
<dbReference type="PANTHER" id="PTHR21089:SF1">
    <property type="entry name" value="BIFUNCTIONAL 3-DEHYDROQUINATE DEHYDRATASE_SHIKIMATE DEHYDROGENASE, CHLOROPLASTIC"/>
    <property type="match status" value="1"/>
</dbReference>
<evidence type="ECO:0000259" key="3">
    <source>
        <dbReference type="Pfam" id="PF08501"/>
    </source>
</evidence>
<keyword evidence="2" id="KW-0028">Amino-acid biosynthesis</keyword>
<evidence type="ECO:0000256" key="2">
    <source>
        <dbReference type="ARBA" id="ARBA00023141"/>
    </source>
</evidence>
<keyword evidence="2" id="KW-0057">Aromatic amino acid biosynthesis</keyword>
<dbReference type="GO" id="GO:0004764">
    <property type="term" value="F:shikimate 3-dehydrogenase (NADP+) activity"/>
    <property type="evidence" value="ECO:0007669"/>
    <property type="project" value="UniProtKB-EC"/>
</dbReference>
<dbReference type="InterPro" id="IPR013708">
    <property type="entry name" value="Shikimate_DH-bd_N"/>
</dbReference>
<dbReference type="EC" id="1.1.1.25" evidence="4"/>
<dbReference type="InterPro" id="IPR046346">
    <property type="entry name" value="Aminoacid_DH-like_N_sf"/>
</dbReference>
<feature type="domain" description="Shikimate dehydrogenase substrate binding N-terminal" evidence="3">
    <location>
        <begin position="12"/>
        <end position="94"/>
    </location>
</feature>
<reference evidence="4 5" key="1">
    <citation type="submission" date="2023-07" db="EMBL/GenBank/DDBJ databases">
        <title>Sorghum-associated microbial communities from plants grown in Nebraska, USA.</title>
        <authorList>
            <person name="Schachtman D."/>
        </authorList>
    </citation>
    <scope>NUCLEOTIDE SEQUENCE [LARGE SCALE GENOMIC DNA]</scope>
    <source>
        <strain evidence="4 5">CC222</strain>
    </source>
</reference>
<evidence type="ECO:0000313" key="5">
    <source>
        <dbReference type="Proteomes" id="UP001226577"/>
    </source>
</evidence>
<dbReference type="Pfam" id="PF08501">
    <property type="entry name" value="Shikimate_dh_N"/>
    <property type="match status" value="1"/>
</dbReference>
<dbReference type="Proteomes" id="UP001226577">
    <property type="component" value="Unassembled WGS sequence"/>
</dbReference>
<protein>
    <submittedName>
        <fullName evidence="4">Shikimate dehydrogenase</fullName>
        <ecNumber evidence="4">1.1.1.25</ecNumber>
    </submittedName>
</protein>
<dbReference type="SUPFAM" id="SSF53223">
    <property type="entry name" value="Aminoacid dehydrogenase-like, N-terminal domain"/>
    <property type="match status" value="1"/>
</dbReference>
<evidence type="ECO:0000256" key="1">
    <source>
        <dbReference type="ARBA" id="ARBA00004871"/>
    </source>
</evidence>
<comment type="caution">
    <text evidence="4">The sequence shown here is derived from an EMBL/GenBank/DDBJ whole genome shotgun (WGS) entry which is preliminary data.</text>
</comment>
<dbReference type="InterPro" id="IPR022893">
    <property type="entry name" value="Shikimate_DH_fam"/>
</dbReference>
<proteinExistence type="predicted"/>